<dbReference type="EMBL" id="CM042890">
    <property type="protein sequence ID" value="KAI4311050.1"/>
    <property type="molecule type" value="Genomic_DNA"/>
</dbReference>
<gene>
    <name evidence="1" type="ORF">MLD38_035986</name>
</gene>
<evidence type="ECO:0000313" key="2">
    <source>
        <dbReference type="Proteomes" id="UP001057402"/>
    </source>
</evidence>
<sequence>MDVEISKEVGGGRATPAAEAGDFHNSTVSEIKDGAGGNVPYYRLFSFADALDQLLMLVGSVAAIGNGVSMPLMTIIFGELVNSFGESANTKELVHAVSKVSLKFVYLAAGSGVAAFAQVACWLVTGERQAARIRSFYLTALLRQEIAFFDAEASTGEIIGRMSGDTVLIQDAMGEKVGKFIQQIATFVGGFVIAFIKGWLLTLVMLSSIPALVISGAILSIMIAKQSSNGQGAYSLAAAVVEETLGSIRTVVAFSGERRAAVKYDECLDKAYRSGIREGLVTGLGSGAVMFIMLATYALAVWYGGKMILEKGYTGGDVISVILAILTGSMALGQASPSLSAFAAGQAVAAKMFEVIDRNPKIDGDIGRKLEDVRGEIELRNVGFSYPTRPNERIFDRLNLLISSETMTALVGESGSGKSTIISLIERFYDPSEGEVLIDGHNLRELQLKWFRSKIGLVSQEPVLFTSSIRENIAYGKDGATNEDIRAAVELANVAKFIDRLPQGLDTMVGEHGVQLSGGQKQRIAIARAIIKEPRILLLDEATSALDTESERVVQEALDKIMVNRTTVVIAHRLTTVRKSDTIVVLRNGNIVEKGSHSELIKDQNGAYSQLIRMQDVTPLPETSHPEDSDRPDIVAENISSSGDLVSTSIQTATALEGPEEKVGSDVKVERMPSDVSLWRVARLNKPEIPVLILGALSVAASGAILPIIGILFSGMLKTFTEPAHKLRKDARFWSLIFLVLGVAHLVIEPLRSYFFAVSGGRLIQRVRSTCFHSLMRMEIGWFDQVDHSSGAIGSRLSIDAASLKAVVGIALGLVFQNIATGIAGLVIAFAANWQLACIVLAMLPVLAVSGYIELKFMKGFTADAKKKYEEASQVASDAIGSIRTIASLCLEGKVTEMYKEKCRGPIRTGVRRGMLSGIGFGLAMLLLYLVYACSFYAGARLVEQGKTTFSDVFRVFFALAIASLAISQSSTLLPDLTKAKVSAASIFEIVDSESKIDPSSESGTTIDNLKGEIEFRNVSFKYPSRPDIVILNDLCLLIKCNKTTAIVGESGSGKSTVISLLQRFYDPNVGNILVDGTDIRKIQLKWLRQQMGLVGQEPVLFNDTIRANIAYGKDGEATEAEIIAAAELANAHSFISGMQNGYDTVVGERGIQLSGGQKQRVAIARAIVRSPRMLLLDEATSALDTESERVVQEALDRVVIGRTTVVIAHRLSTIMGADLIAVMKNGSIVEEGDHRSLVNMDHGVYASMVALHAN</sequence>
<accession>A0ACB9LHS0</accession>
<proteinExistence type="predicted"/>
<comment type="caution">
    <text evidence="1">The sequence shown here is derived from an EMBL/GenBank/DDBJ whole genome shotgun (WGS) entry which is preliminary data.</text>
</comment>
<reference evidence="2" key="1">
    <citation type="journal article" date="2023" name="Front. Plant Sci.">
        <title>Chromosomal-level genome assembly of Melastoma candidum provides insights into trichome evolution.</title>
        <authorList>
            <person name="Zhong Y."/>
            <person name="Wu W."/>
            <person name="Sun C."/>
            <person name="Zou P."/>
            <person name="Liu Y."/>
            <person name="Dai S."/>
            <person name="Zhou R."/>
        </authorList>
    </citation>
    <scope>NUCLEOTIDE SEQUENCE [LARGE SCALE GENOMIC DNA]</scope>
</reference>
<name>A0ACB9LHS0_9MYRT</name>
<evidence type="ECO:0000313" key="1">
    <source>
        <dbReference type="EMBL" id="KAI4311050.1"/>
    </source>
</evidence>
<keyword evidence="2" id="KW-1185">Reference proteome</keyword>
<dbReference type="Proteomes" id="UP001057402">
    <property type="component" value="Chromosome 11"/>
</dbReference>
<organism evidence="1 2">
    <name type="scientific">Melastoma candidum</name>
    <dbReference type="NCBI Taxonomy" id="119954"/>
    <lineage>
        <taxon>Eukaryota</taxon>
        <taxon>Viridiplantae</taxon>
        <taxon>Streptophyta</taxon>
        <taxon>Embryophyta</taxon>
        <taxon>Tracheophyta</taxon>
        <taxon>Spermatophyta</taxon>
        <taxon>Magnoliopsida</taxon>
        <taxon>eudicotyledons</taxon>
        <taxon>Gunneridae</taxon>
        <taxon>Pentapetalae</taxon>
        <taxon>rosids</taxon>
        <taxon>malvids</taxon>
        <taxon>Myrtales</taxon>
        <taxon>Melastomataceae</taxon>
        <taxon>Melastomatoideae</taxon>
        <taxon>Melastomateae</taxon>
        <taxon>Melastoma</taxon>
    </lineage>
</organism>
<protein>
    <submittedName>
        <fullName evidence="1">Uncharacterized protein</fullName>
    </submittedName>
</protein>